<dbReference type="Pfam" id="PF00282">
    <property type="entry name" value="Pyridoxal_deC"/>
    <property type="match status" value="1"/>
</dbReference>
<evidence type="ECO:0000256" key="4">
    <source>
        <dbReference type="ARBA" id="ARBA00004991"/>
    </source>
</evidence>
<evidence type="ECO:0000256" key="6">
    <source>
        <dbReference type="ARBA" id="ARBA00022824"/>
    </source>
</evidence>
<evidence type="ECO:0000256" key="8">
    <source>
        <dbReference type="ARBA" id="ARBA00022919"/>
    </source>
</evidence>
<gene>
    <name evidence="18" type="ORF">ALC53_03520</name>
</gene>
<evidence type="ECO:0000256" key="2">
    <source>
        <dbReference type="ARBA" id="ARBA00004389"/>
    </source>
</evidence>
<evidence type="ECO:0000256" key="15">
    <source>
        <dbReference type="ARBA" id="ARBA00042568"/>
    </source>
</evidence>
<feature type="modified residue" description="N6-(pyridoxal phosphate)lysine" evidence="16">
    <location>
        <position position="364"/>
    </location>
</feature>
<dbReference type="EMBL" id="KQ976433">
    <property type="protein sequence ID" value="KYM87334.1"/>
    <property type="molecule type" value="Genomic_DNA"/>
</dbReference>
<dbReference type="SUPFAM" id="SSF53383">
    <property type="entry name" value="PLP-dependent transferases"/>
    <property type="match status" value="1"/>
</dbReference>
<dbReference type="GO" id="GO:0008117">
    <property type="term" value="F:sphinganine-1-phosphate aldolase activity"/>
    <property type="evidence" value="ECO:0007669"/>
    <property type="project" value="UniProtKB-EC"/>
</dbReference>
<name>A0A195BPF4_9HYME</name>
<keyword evidence="8" id="KW-0746">Sphingolipid metabolism</keyword>
<dbReference type="Gene3D" id="6.10.140.2150">
    <property type="match status" value="1"/>
</dbReference>
<evidence type="ECO:0000256" key="13">
    <source>
        <dbReference type="ARBA" id="ARBA00038302"/>
    </source>
</evidence>
<keyword evidence="12 17" id="KW-0456">Lyase</keyword>
<dbReference type="GO" id="GO:0030170">
    <property type="term" value="F:pyridoxal phosphate binding"/>
    <property type="evidence" value="ECO:0007669"/>
    <property type="project" value="InterPro"/>
</dbReference>
<keyword evidence="7 16" id="KW-0663">Pyridoxal phosphate</keyword>
<keyword evidence="9" id="KW-1133">Transmembrane helix</keyword>
<evidence type="ECO:0000256" key="17">
    <source>
        <dbReference type="RuleBase" id="RU000382"/>
    </source>
</evidence>
<dbReference type="Gene3D" id="3.90.1150.10">
    <property type="entry name" value="Aspartate Aminotransferase, domain 1"/>
    <property type="match status" value="1"/>
</dbReference>
<dbReference type="FunFam" id="3.40.640.10:FF:000020">
    <property type="entry name" value="sphingosine-1-phosphate lyase 1"/>
    <property type="match status" value="1"/>
</dbReference>
<evidence type="ECO:0000256" key="14">
    <source>
        <dbReference type="ARBA" id="ARBA00038965"/>
    </source>
</evidence>
<keyword evidence="6" id="KW-0256">Endoplasmic reticulum</keyword>
<comment type="similarity">
    <text evidence="13">Belongs to the group II decarboxylase family. Sphingosine-1-phosphate lyase subfamily.</text>
</comment>
<evidence type="ECO:0000256" key="10">
    <source>
        <dbReference type="ARBA" id="ARBA00023098"/>
    </source>
</evidence>
<keyword evidence="5" id="KW-0812">Transmembrane</keyword>
<dbReference type="InterPro" id="IPR050477">
    <property type="entry name" value="GrpII_AminoAcid_Decarb"/>
</dbReference>
<sequence length="599" mass="67655">MFAERALARERSFKFQCGYGPNCESKNMHFRVDTIPRAINHIFENKEPWQIAAMTSTATLATVWLWTFICQDESLLERGKKHMFRLARYIPSIRDKINKELAKINETFENDVLHRFKETSFIVHLPKNGLKNENLLNLVNQYIYLGDYDWKRGRVSGTVYRTNSELTELMGNIYAIASYTNPLHPEVFPGICKMEAEVVRIACNLFNGDKDSCGTMTSGGTESILLACKAYRDYARDVKGIQKPEIVLPITAHAAFDKAAQYLKIKVCYVPVHPHSFTVCIQTMKKSITKNTVMLVGSTPNFPHGTMDNIEAISELGIKYDIPVHVDGCLGGFLACFMSDAGYPLPPFDFKLPGVTSISADTHKYGYAPKGSSLILYRNKKYRHYQYSITTDWPGGIYGSPTISGSRAGGIIATCWATLLYYGFDEYVESTKKIIETTRYIERKLREMDGIFIFGTPATSVIAIGSNDFHIYRLSEALSNKGWSLNPLQFPCGIHICVTHVHTEAGIADQFLEDVNTELEIIMKDRNVPVKGKNNDTRCNDQDIDDNQIQSMEKSTHKYTLLRVTKCAPAEYDPKLDASGKEKEEANIRVEHNCEISCT</sequence>
<comment type="pathway">
    <text evidence="3">Lipid metabolism; sphingolipid metabolism.</text>
</comment>
<dbReference type="InterPro" id="IPR015424">
    <property type="entry name" value="PyrdxlP-dep_Trfase"/>
</dbReference>
<evidence type="ECO:0000313" key="19">
    <source>
        <dbReference type="Proteomes" id="UP000078540"/>
    </source>
</evidence>
<evidence type="ECO:0000256" key="5">
    <source>
        <dbReference type="ARBA" id="ARBA00022692"/>
    </source>
</evidence>
<keyword evidence="19" id="KW-1185">Reference proteome</keyword>
<keyword evidence="10" id="KW-0443">Lipid metabolism</keyword>
<evidence type="ECO:0000313" key="18">
    <source>
        <dbReference type="EMBL" id="KYM87334.1"/>
    </source>
</evidence>
<protein>
    <recommendedName>
        <fullName evidence="14">sphinganine-1-phosphate aldolase</fullName>
        <ecNumber evidence="14">4.1.2.27</ecNumber>
    </recommendedName>
    <alternativeName>
        <fullName evidence="15">Sphingosine-1-phosphate aldolase</fullName>
    </alternativeName>
</protein>
<accession>A0A195BPF4</accession>
<organism evidence="18 19">
    <name type="scientific">Atta colombica</name>
    <dbReference type="NCBI Taxonomy" id="520822"/>
    <lineage>
        <taxon>Eukaryota</taxon>
        <taxon>Metazoa</taxon>
        <taxon>Ecdysozoa</taxon>
        <taxon>Arthropoda</taxon>
        <taxon>Hexapoda</taxon>
        <taxon>Insecta</taxon>
        <taxon>Pterygota</taxon>
        <taxon>Neoptera</taxon>
        <taxon>Endopterygota</taxon>
        <taxon>Hymenoptera</taxon>
        <taxon>Apocrita</taxon>
        <taxon>Aculeata</taxon>
        <taxon>Formicoidea</taxon>
        <taxon>Formicidae</taxon>
        <taxon>Myrmicinae</taxon>
        <taxon>Atta</taxon>
    </lineage>
</organism>
<proteinExistence type="inferred from homology"/>
<dbReference type="Gene3D" id="3.40.640.10">
    <property type="entry name" value="Type I PLP-dependent aspartate aminotransferase-like (Major domain)"/>
    <property type="match status" value="1"/>
</dbReference>
<dbReference type="GO" id="GO:0030149">
    <property type="term" value="P:sphingolipid catabolic process"/>
    <property type="evidence" value="ECO:0007669"/>
    <property type="project" value="TreeGrafter"/>
</dbReference>
<dbReference type="FunFam" id="3.90.1150.10:FF:000247">
    <property type="entry name" value="Sphingosine phosphate lyase, putative"/>
    <property type="match status" value="1"/>
</dbReference>
<dbReference type="InterPro" id="IPR002129">
    <property type="entry name" value="PyrdxlP-dep_de-COase"/>
</dbReference>
<comment type="pathway">
    <text evidence="4">Sphingolipid metabolism.</text>
</comment>
<dbReference type="InterPro" id="IPR015422">
    <property type="entry name" value="PyrdxlP-dep_Trfase_small"/>
</dbReference>
<evidence type="ECO:0000256" key="1">
    <source>
        <dbReference type="ARBA" id="ARBA00001933"/>
    </source>
</evidence>
<dbReference type="PANTHER" id="PTHR42735:SF6">
    <property type="entry name" value="SPHINGOSINE-1-PHOSPHATE LYASE 1"/>
    <property type="match status" value="1"/>
</dbReference>
<evidence type="ECO:0000256" key="16">
    <source>
        <dbReference type="PIRSR" id="PIRSR602129-50"/>
    </source>
</evidence>
<reference evidence="18 19" key="1">
    <citation type="submission" date="2015-09" db="EMBL/GenBank/DDBJ databases">
        <title>Atta colombica WGS genome.</title>
        <authorList>
            <person name="Nygaard S."/>
            <person name="Hu H."/>
            <person name="Boomsma J."/>
            <person name="Zhang G."/>
        </authorList>
    </citation>
    <scope>NUCLEOTIDE SEQUENCE [LARGE SCALE GENOMIC DNA]</scope>
    <source>
        <strain evidence="18">Treedump-2</strain>
        <tissue evidence="18">Whole body</tissue>
    </source>
</reference>
<dbReference type="GO" id="GO:0005789">
    <property type="term" value="C:endoplasmic reticulum membrane"/>
    <property type="evidence" value="ECO:0007669"/>
    <property type="project" value="UniProtKB-SubCell"/>
</dbReference>
<comment type="cofactor">
    <cofactor evidence="1 16 17">
        <name>pyridoxal 5'-phosphate</name>
        <dbReference type="ChEBI" id="CHEBI:597326"/>
    </cofactor>
</comment>
<dbReference type="InterPro" id="IPR015421">
    <property type="entry name" value="PyrdxlP-dep_Trfase_major"/>
</dbReference>
<keyword evidence="11" id="KW-0472">Membrane</keyword>
<dbReference type="AlphaFoldDB" id="A0A195BPF4"/>
<dbReference type="EC" id="4.1.2.27" evidence="14"/>
<dbReference type="GO" id="GO:0019752">
    <property type="term" value="P:carboxylic acid metabolic process"/>
    <property type="evidence" value="ECO:0007669"/>
    <property type="project" value="InterPro"/>
</dbReference>
<evidence type="ECO:0000256" key="12">
    <source>
        <dbReference type="ARBA" id="ARBA00023239"/>
    </source>
</evidence>
<evidence type="ECO:0000256" key="7">
    <source>
        <dbReference type="ARBA" id="ARBA00022898"/>
    </source>
</evidence>
<comment type="subcellular location">
    <subcellularLocation>
        <location evidence="2">Endoplasmic reticulum membrane</location>
        <topology evidence="2">Single-pass membrane protein</topology>
    </subcellularLocation>
</comment>
<evidence type="ECO:0000256" key="3">
    <source>
        <dbReference type="ARBA" id="ARBA00004760"/>
    </source>
</evidence>
<dbReference type="Proteomes" id="UP000078540">
    <property type="component" value="Unassembled WGS sequence"/>
</dbReference>
<dbReference type="STRING" id="520822.A0A195BPF4"/>
<evidence type="ECO:0000256" key="9">
    <source>
        <dbReference type="ARBA" id="ARBA00022989"/>
    </source>
</evidence>
<evidence type="ECO:0000256" key="11">
    <source>
        <dbReference type="ARBA" id="ARBA00023136"/>
    </source>
</evidence>
<dbReference type="PANTHER" id="PTHR42735">
    <property type="match status" value="1"/>
</dbReference>